<keyword evidence="9 10" id="KW-0066">ATP synthesis</keyword>
<dbReference type="HAMAP" id="MF_00530">
    <property type="entry name" value="ATP_synth_epsil_bac"/>
    <property type="match status" value="1"/>
</dbReference>
<dbReference type="Gene3D" id="2.60.15.10">
    <property type="entry name" value="F0F1 ATP synthase delta/epsilon subunit, N-terminal"/>
    <property type="match status" value="1"/>
</dbReference>
<comment type="subcellular location">
    <subcellularLocation>
        <location evidence="10">Cell membrane</location>
        <topology evidence="10">Peripheral membrane protein</topology>
    </subcellularLocation>
    <subcellularLocation>
        <location evidence="2">Endomembrane system</location>
        <topology evidence="2">Peripheral membrane protein</topology>
    </subcellularLocation>
</comment>
<keyword evidence="6 10" id="KW-0406">Ion transport</keyword>
<evidence type="ECO:0000256" key="8">
    <source>
        <dbReference type="ARBA" id="ARBA00023196"/>
    </source>
</evidence>
<evidence type="ECO:0000256" key="10">
    <source>
        <dbReference type="HAMAP-Rule" id="MF_00530"/>
    </source>
</evidence>
<evidence type="ECO:0000256" key="11">
    <source>
        <dbReference type="RuleBase" id="RU003656"/>
    </source>
</evidence>
<dbReference type="SUPFAM" id="SSF51344">
    <property type="entry name" value="Epsilon subunit of F1F0-ATP synthase N-terminal domain"/>
    <property type="match status" value="1"/>
</dbReference>
<name>A0ABV9Z5A5_9HYPH</name>
<evidence type="ECO:0000256" key="2">
    <source>
        <dbReference type="ARBA" id="ARBA00004184"/>
    </source>
</evidence>
<reference evidence="14" key="1">
    <citation type="journal article" date="2019" name="Int. J. Syst. Evol. Microbiol.">
        <title>The Global Catalogue of Microorganisms (GCM) 10K type strain sequencing project: providing services to taxonomists for standard genome sequencing and annotation.</title>
        <authorList>
            <consortium name="The Broad Institute Genomics Platform"/>
            <consortium name="The Broad Institute Genome Sequencing Center for Infectious Disease"/>
            <person name="Wu L."/>
            <person name="Ma J."/>
        </authorList>
    </citation>
    <scope>NUCLEOTIDE SEQUENCE [LARGE SCALE GENOMIC DNA]</scope>
    <source>
        <strain evidence="14">CGMCC 1.16444</strain>
    </source>
</reference>
<comment type="function">
    <text evidence="1 10">Produces ATP from ADP in the presence of a proton gradient across the membrane.</text>
</comment>
<evidence type="ECO:0000313" key="14">
    <source>
        <dbReference type="Proteomes" id="UP001595796"/>
    </source>
</evidence>
<dbReference type="Proteomes" id="UP001595796">
    <property type="component" value="Unassembled WGS sequence"/>
</dbReference>
<evidence type="ECO:0000256" key="7">
    <source>
        <dbReference type="ARBA" id="ARBA00023136"/>
    </source>
</evidence>
<accession>A0ABV9Z5A5</accession>
<evidence type="ECO:0000259" key="12">
    <source>
        <dbReference type="Pfam" id="PF02823"/>
    </source>
</evidence>
<sequence length="139" mass="15016">MASFPFELVSPERLVVSEEADEVTVPGIEGEFTVLAGHAPFITVLRPGIVTARSGSNARRYYVRGGFAEVNPTGLTILADLALPVEELNDARFATEIAAAEHAISLAHDDESRAKAQQQLAWIKDLQALVVPHHVHASH</sequence>
<evidence type="ECO:0000256" key="1">
    <source>
        <dbReference type="ARBA" id="ARBA00003543"/>
    </source>
</evidence>
<evidence type="ECO:0000256" key="9">
    <source>
        <dbReference type="ARBA" id="ARBA00023310"/>
    </source>
</evidence>
<proteinExistence type="inferred from homology"/>
<dbReference type="NCBIfam" id="NF001851">
    <property type="entry name" value="PRK00571.2-4"/>
    <property type="match status" value="1"/>
</dbReference>
<comment type="similarity">
    <text evidence="3 10 11">Belongs to the ATPase epsilon chain family.</text>
</comment>
<keyword evidence="5 10" id="KW-0375">Hydrogen ion transport</keyword>
<feature type="domain" description="ATP synthase F1 complex delta/epsilon subunit N-terminal" evidence="12">
    <location>
        <begin position="5"/>
        <end position="81"/>
    </location>
</feature>
<keyword evidence="10" id="KW-1003">Cell membrane</keyword>
<protein>
    <recommendedName>
        <fullName evidence="10">ATP synthase epsilon chain</fullName>
    </recommendedName>
    <alternativeName>
        <fullName evidence="10">ATP synthase F1 sector epsilon subunit</fullName>
    </alternativeName>
    <alternativeName>
        <fullName evidence="10">F-ATPase epsilon subunit</fullName>
    </alternativeName>
</protein>
<dbReference type="InterPro" id="IPR036771">
    <property type="entry name" value="ATPsynth_dsu/esu_N"/>
</dbReference>
<dbReference type="NCBIfam" id="TIGR01216">
    <property type="entry name" value="ATP_synt_epsi"/>
    <property type="match status" value="1"/>
</dbReference>
<keyword evidence="8 10" id="KW-0139">CF(1)</keyword>
<dbReference type="CDD" id="cd12152">
    <property type="entry name" value="F1-ATPase_delta"/>
    <property type="match status" value="1"/>
</dbReference>
<keyword evidence="4 10" id="KW-0813">Transport</keyword>
<evidence type="ECO:0000256" key="3">
    <source>
        <dbReference type="ARBA" id="ARBA00005712"/>
    </source>
</evidence>
<keyword evidence="7 10" id="KW-0472">Membrane</keyword>
<evidence type="ECO:0000313" key="13">
    <source>
        <dbReference type="EMBL" id="MFC5069814.1"/>
    </source>
</evidence>
<dbReference type="EMBL" id="JBHSJF010000008">
    <property type="protein sequence ID" value="MFC5069814.1"/>
    <property type="molecule type" value="Genomic_DNA"/>
</dbReference>
<organism evidence="13 14">
    <name type="scientific">Flaviflagellibacter deserti</name>
    <dbReference type="NCBI Taxonomy" id="2267266"/>
    <lineage>
        <taxon>Bacteria</taxon>
        <taxon>Pseudomonadati</taxon>
        <taxon>Pseudomonadota</taxon>
        <taxon>Alphaproteobacteria</taxon>
        <taxon>Hyphomicrobiales</taxon>
        <taxon>Flaviflagellibacter</taxon>
    </lineage>
</organism>
<gene>
    <name evidence="10" type="primary">atpC</name>
    <name evidence="13" type="ORF">ACFPFW_17505</name>
</gene>
<dbReference type="InterPro" id="IPR020546">
    <property type="entry name" value="ATP_synth_F1_dsu/esu_N"/>
</dbReference>
<dbReference type="PANTHER" id="PTHR13822">
    <property type="entry name" value="ATP SYNTHASE DELTA/EPSILON CHAIN"/>
    <property type="match status" value="1"/>
</dbReference>
<evidence type="ECO:0000256" key="6">
    <source>
        <dbReference type="ARBA" id="ARBA00023065"/>
    </source>
</evidence>
<evidence type="ECO:0000256" key="4">
    <source>
        <dbReference type="ARBA" id="ARBA00022448"/>
    </source>
</evidence>
<evidence type="ECO:0000256" key="5">
    <source>
        <dbReference type="ARBA" id="ARBA00022781"/>
    </source>
</evidence>
<dbReference type="PANTHER" id="PTHR13822:SF10">
    <property type="entry name" value="ATP SYNTHASE EPSILON CHAIN, CHLOROPLASTIC"/>
    <property type="match status" value="1"/>
</dbReference>
<dbReference type="InterPro" id="IPR001469">
    <property type="entry name" value="ATP_synth_F1_dsu/esu"/>
</dbReference>
<dbReference type="Pfam" id="PF02823">
    <property type="entry name" value="ATP-synt_DE_N"/>
    <property type="match status" value="1"/>
</dbReference>
<comment type="subunit">
    <text evidence="10 11">F-type ATPases have 2 components, CF(1) - the catalytic core - and CF(0) - the membrane proton channel. CF(1) has five subunits: alpha(3), beta(3), gamma(1), delta(1), epsilon(1). CF(0) has three main subunits: a, b and c.</text>
</comment>
<dbReference type="RefSeq" id="WP_114957862.1">
    <property type="nucleotide sequence ID" value="NZ_JBHSJF010000008.1"/>
</dbReference>
<comment type="caution">
    <text evidence="13">The sequence shown here is derived from an EMBL/GenBank/DDBJ whole genome shotgun (WGS) entry which is preliminary data.</text>
</comment>
<keyword evidence="14" id="KW-1185">Reference proteome</keyword>